<dbReference type="CDD" id="cd07920">
    <property type="entry name" value="Pumilio"/>
    <property type="match status" value="1"/>
</dbReference>
<organism evidence="5 6">
    <name type="scientific">Fasciola hepatica</name>
    <name type="common">Liver fluke</name>
    <dbReference type="NCBI Taxonomy" id="6192"/>
    <lineage>
        <taxon>Eukaryota</taxon>
        <taxon>Metazoa</taxon>
        <taxon>Spiralia</taxon>
        <taxon>Lophotrochozoa</taxon>
        <taxon>Platyhelminthes</taxon>
        <taxon>Trematoda</taxon>
        <taxon>Digenea</taxon>
        <taxon>Plagiorchiida</taxon>
        <taxon>Echinostomata</taxon>
        <taxon>Echinostomatoidea</taxon>
        <taxon>Fasciolidae</taxon>
        <taxon>Fasciola</taxon>
    </lineage>
</organism>
<protein>
    <submittedName>
        <fullName evidence="5">Maternal protein pumilio</fullName>
    </submittedName>
</protein>
<proteinExistence type="predicted"/>
<dbReference type="SUPFAM" id="SSF48371">
    <property type="entry name" value="ARM repeat"/>
    <property type="match status" value="1"/>
</dbReference>
<name>A0A4E0RCK0_FASHE</name>
<accession>A0A4E0RCK0</accession>
<dbReference type="InterPro" id="IPR001313">
    <property type="entry name" value="Pumilio_RNA-bd_rpt"/>
</dbReference>
<feature type="domain" description="PUM-HD" evidence="4">
    <location>
        <begin position="283"/>
        <end position="640"/>
    </location>
</feature>
<dbReference type="SMART" id="SM00025">
    <property type="entry name" value="Pumilio"/>
    <property type="match status" value="6"/>
</dbReference>
<keyword evidence="6" id="KW-1185">Reference proteome</keyword>
<feature type="compositionally biased region" description="Low complexity" evidence="3">
    <location>
        <begin position="126"/>
        <end position="157"/>
    </location>
</feature>
<dbReference type="Gene3D" id="1.25.10.10">
    <property type="entry name" value="Leucine-rich Repeat Variant"/>
    <property type="match status" value="1"/>
</dbReference>
<dbReference type="InterPro" id="IPR033133">
    <property type="entry name" value="PUM-HD"/>
</dbReference>
<dbReference type="Proteomes" id="UP000230066">
    <property type="component" value="Unassembled WGS sequence"/>
</dbReference>
<dbReference type="PROSITE" id="PS50303">
    <property type="entry name" value="PUM_HD"/>
    <property type="match status" value="1"/>
</dbReference>
<evidence type="ECO:0000313" key="6">
    <source>
        <dbReference type="Proteomes" id="UP000230066"/>
    </source>
</evidence>
<dbReference type="PROSITE" id="PS50007">
    <property type="entry name" value="PIPLC_X_DOMAIN"/>
    <property type="match status" value="1"/>
</dbReference>
<dbReference type="InterPro" id="IPR033712">
    <property type="entry name" value="Pumilio_RNA-bd"/>
</dbReference>
<dbReference type="InterPro" id="IPR011989">
    <property type="entry name" value="ARM-like"/>
</dbReference>
<comment type="caution">
    <text evidence="5">The sequence shown here is derived from an EMBL/GenBank/DDBJ whole genome shotgun (WGS) entry which is preliminary data.</text>
</comment>
<feature type="repeat" description="Pumilio" evidence="2">
    <location>
        <begin position="380"/>
        <end position="416"/>
    </location>
</feature>
<evidence type="ECO:0000313" key="5">
    <source>
        <dbReference type="EMBL" id="THD24091.1"/>
    </source>
</evidence>
<dbReference type="PANTHER" id="PTHR12537:SF12">
    <property type="entry name" value="MATERNAL PROTEIN PUMILIO"/>
    <property type="match status" value="1"/>
</dbReference>
<reference evidence="5" key="1">
    <citation type="submission" date="2019-03" db="EMBL/GenBank/DDBJ databases">
        <title>Improved annotation for the trematode Fasciola hepatica.</title>
        <authorList>
            <person name="Choi Y.-J."/>
            <person name="Martin J."/>
            <person name="Mitreva M."/>
        </authorList>
    </citation>
    <scope>NUCLEOTIDE SEQUENCE [LARGE SCALE GENOMIC DNA]</scope>
</reference>
<evidence type="ECO:0000259" key="4">
    <source>
        <dbReference type="PROSITE" id="PS50303"/>
    </source>
</evidence>
<evidence type="ECO:0000256" key="1">
    <source>
        <dbReference type="ARBA" id="ARBA00022737"/>
    </source>
</evidence>
<dbReference type="PANTHER" id="PTHR12537">
    <property type="entry name" value="RNA BINDING PROTEIN PUMILIO-RELATED"/>
    <property type="match status" value="1"/>
</dbReference>
<evidence type="ECO:0000256" key="3">
    <source>
        <dbReference type="SAM" id="MobiDB-lite"/>
    </source>
</evidence>
<feature type="repeat" description="Pumilio" evidence="2">
    <location>
        <begin position="344"/>
        <end position="379"/>
    </location>
</feature>
<dbReference type="Pfam" id="PF00806">
    <property type="entry name" value="PUF"/>
    <property type="match status" value="6"/>
</dbReference>
<dbReference type="GO" id="GO:0010608">
    <property type="term" value="P:post-transcriptional regulation of gene expression"/>
    <property type="evidence" value="ECO:0007669"/>
    <property type="project" value="TreeGrafter"/>
</dbReference>
<dbReference type="AlphaFoldDB" id="A0A4E0RCK0"/>
<dbReference type="PROSITE" id="PS50302">
    <property type="entry name" value="PUM"/>
    <property type="match status" value="5"/>
</dbReference>
<dbReference type="GO" id="GO:0003730">
    <property type="term" value="F:mRNA 3'-UTR binding"/>
    <property type="evidence" value="ECO:0007669"/>
    <property type="project" value="TreeGrafter"/>
</dbReference>
<keyword evidence="1" id="KW-0677">Repeat</keyword>
<evidence type="ECO:0000256" key="2">
    <source>
        <dbReference type="PROSITE-ProRule" id="PRU00317"/>
    </source>
</evidence>
<feature type="repeat" description="Pumilio" evidence="2">
    <location>
        <begin position="578"/>
        <end position="614"/>
    </location>
</feature>
<dbReference type="GO" id="GO:0005737">
    <property type="term" value="C:cytoplasm"/>
    <property type="evidence" value="ECO:0007669"/>
    <property type="project" value="TreeGrafter"/>
</dbReference>
<gene>
    <name evidence="5" type="ORF">D915_005167</name>
</gene>
<feature type="repeat" description="Pumilio" evidence="2">
    <location>
        <begin position="437"/>
        <end position="472"/>
    </location>
</feature>
<feature type="repeat" description="Pumilio" evidence="2">
    <location>
        <begin position="473"/>
        <end position="509"/>
    </location>
</feature>
<feature type="region of interest" description="Disordered" evidence="3">
    <location>
        <begin position="126"/>
        <end position="161"/>
    </location>
</feature>
<dbReference type="InterPro" id="IPR016024">
    <property type="entry name" value="ARM-type_fold"/>
</dbReference>
<dbReference type="EMBL" id="JXXN02001784">
    <property type="protein sequence ID" value="THD24091.1"/>
    <property type="molecule type" value="Genomic_DNA"/>
</dbReference>
<sequence length="653" mass="68764">MAMAMSFFMPPGHVPTKGQVPCGGFTPGPQWNPLAFTVPMQHLASGMLSNPNMVSTPSSTALVSSVVGPAMMNGSTEATPAPVSTAGLDPSRLVTFSQARRQFLAAAAAASAVASTAAAAAAATSRSSTGGSSAGQPPTAQSQATGGTGASGTATTSLPSNAIVPMGSANVTSPGAPVALNGLNTSALSTGALPPNSFSVHGGMNLMPAAVGMLQPEPNGSPNLSGPPLGLGHIPLLLSPAVSRTVGGDLIPAPPGLSRTATGASGMTNPAAYQCPAEFSPFGLDLAVRYLRSFAIPTSGSNMFICPNLAVIWWSSRVINMGHGLFSKKMETATANKKSAAFAEILPHSGKLITDVFGNYVIQKFFEFRTKEQKELLAQRLQGHVVEFATRMYGCRVIHKALKSGPAEIKIRSSVSFVHAKCIECVPPSELDFIIAAFRGQVFHLSSHPYGCRVIQRILEHCVTEQTRSILEELHEGVDHLVRDQYGNYVIQHVLERGLPGDKSCIIVSLLGRVAQLSAHKFAFNVMEKSIANAQPSQRASLIDEILRPGSSISLTPDSTTVFGSDDGTSSSRSNIGTLNSCSVVEMVKDQYASYVVQRMLELADAEQRHALISRIRPKQNALRKLNYGKHILAKLDKYNNLSSTVTNFPSSA</sequence>